<accession>A0AAD6IZW8</accession>
<comment type="caution">
    <text evidence="2">The sequence shown here is derived from an EMBL/GenBank/DDBJ whole genome shotgun (WGS) entry which is preliminary data.</text>
</comment>
<feature type="compositionally biased region" description="Basic and acidic residues" evidence="1">
    <location>
        <begin position="299"/>
        <end position="317"/>
    </location>
</feature>
<evidence type="ECO:0000313" key="3">
    <source>
        <dbReference type="Proteomes" id="UP001221413"/>
    </source>
</evidence>
<gene>
    <name evidence="2" type="ORF">Dda_4047</name>
</gene>
<evidence type="ECO:0000256" key="1">
    <source>
        <dbReference type="SAM" id="MobiDB-lite"/>
    </source>
</evidence>
<protein>
    <submittedName>
        <fullName evidence="2">Uncharacterized protein</fullName>
    </submittedName>
</protein>
<dbReference type="Proteomes" id="UP001221413">
    <property type="component" value="Unassembled WGS sequence"/>
</dbReference>
<name>A0AAD6IZW8_DREDA</name>
<dbReference type="EMBL" id="JAQGDS010000004">
    <property type="protein sequence ID" value="KAJ6261377.1"/>
    <property type="molecule type" value="Genomic_DNA"/>
</dbReference>
<dbReference type="Pfam" id="PF14441">
    <property type="entry name" value="OTT_1508_deam"/>
    <property type="match status" value="1"/>
</dbReference>
<proteinExistence type="predicted"/>
<feature type="region of interest" description="Disordered" evidence="1">
    <location>
        <begin position="289"/>
        <end position="333"/>
    </location>
</feature>
<dbReference type="AlphaFoldDB" id="A0AAD6IZW8"/>
<sequence length="333" mass="38274">MGKKKQKKSPQQTPTTEVVCPSQVNQRLWNRFCYESRHSETLKVINRRAGEHSVQESDLSNGARNKSSVNGIIRRMVADPSACEFYQNEIQKRNETFGLMLEKRIQEEYKDPDFKLRIHAEIILLDLFHRNKLRYLDRIAYIGVSKPSCFLCYRYIQAHPLQVQTSGCSNNLYLKWQPPYIYENSPSLVKEQEDILNVMLKGVRLFVLDNLVPGYQGVKSHPDSTTGLDTISHIDNMDDPFKEVNYHETEIVDDEAEDDSAGYLDENPAEYEASSPLAEFQEYRSGVGLSLPTYSESTMEMKPDKQNTPRISDKRIEDIDDSDNSEDGGVPLF</sequence>
<organism evidence="2 3">
    <name type="scientific">Drechslerella dactyloides</name>
    <name type="common">Nematode-trapping fungus</name>
    <name type="synonym">Arthrobotrys dactyloides</name>
    <dbReference type="NCBI Taxonomy" id="74499"/>
    <lineage>
        <taxon>Eukaryota</taxon>
        <taxon>Fungi</taxon>
        <taxon>Dikarya</taxon>
        <taxon>Ascomycota</taxon>
        <taxon>Pezizomycotina</taxon>
        <taxon>Orbiliomycetes</taxon>
        <taxon>Orbiliales</taxon>
        <taxon>Orbiliaceae</taxon>
        <taxon>Drechslerella</taxon>
    </lineage>
</organism>
<dbReference type="PANTHER" id="PTHR42037">
    <property type="match status" value="1"/>
</dbReference>
<evidence type="ECO:0000313" key="2">
    <source>
        <dbReference type="EMBL" id="KAJ6261377.1"/>
    </source>
</evidence>
<dbReference type="InterPro" id="IPR027796">
    <property type="entry name" value="OTT_1508_deam-like"/>
</dbReference>
<keyword evidence="3" id="KW-1185">Reference proteome</keyword>
<reference evidence="2" key="1">
    <citation type="submission" date="2023-01" db="EMBL/GenBank/DDBJ databases">
        <title>The chitinases involved in constricting ring structure development in the nematode-trapping fungus Drechslerella dactyloides.</title>
        <authorList>
            <person name="Wang R."/>
            <person name="Zhang L."/>
            <person name="Tang P."/>
            <person name="Li S."/>
            <person name="Liang L."/>
        </authorList>
    </citation>
    <scope>NUCLEOTIDE SEQUENCE</scope>
    <source>
        <strain evidence="2">YMF1.00031</strain>
    </source>
</reference>
<dbReference type="PANTHER" id="PTHR42037:SF1">
    <property type="match status" value="1"/>
</dbReference>